<evidence type="ECO:0000313" key="10">
    <source>
        <dbReference type="EMBL" id="OPG15917.1"/>
    </source>
</evidence>
<dbReference type="PROSITE" id="PS50850">
    <property type="entry name" value="MFS"/>
    <property type="match status" value="1"/>
</dbReference>
<dbReference type="GO" id="GO:0005886">
    <property type="term" value="C:plasma membrane"/>
    <property type="evidence" value="ECO:0007669"/>
    <property type="project" value="UniProtKB-SubCell"/>
</dbReference>
<sequence length="397" mass="42426">MESWRANLYILLGGSLVASASYSMVIPFLPLFLVKLGIHHNIGLWSGIVFSSSFLAGALISPVWGALADRYGRRPMLIRSGIALTVLYAAMAFVKTPVELLLIRVLMGLLSGYIPSATALIGSTTPKASVGFALASLSTATATGSILGPLFGGILSHAFSYQNTFLIAGASVAISTVLAIIWVREPNFVPSEKKISILGDFSLAVKNRGLLTVLIAMMITSFAIMTIEPLLPLYVIQLGVPVQNASLDTGIVFSVAGLSGIVFGPIWGRYGDRKGFRRTLLIGLLGGSLGNIAQIFFHSVFGFGAIRFFYGMFFCAVYPALNALTVEKTDDAFRGRAFGISQTFNQMGTLLGPLIGGYVGDLFHIDTVFIMTGTFLLIVAIYVFYARSLRASSVTIA</sequence>
<feature type="domain" description="Major facilitator superfamily (MFS) profile" evidence="8">
    <location>
        <begin position="7"/>
        <end position="391"/>
    </location>
</feature>
<evidence type="ECO:0000256" key="4">
    <source>
        <dbReference type="ARBA" id="ARBA00022692"/>
    </source>
</evidence>
<reference evidence="9 11" key="1">
    <citation type="submission" date="2016-02" db="EMBL/GenBank/DDBJ databases">
        <title>Draft genome sequence of Acidibacillus ferrooxidans SLC66.</title>
        <authorList>
            <person name="Oliveira G."/>
            <person name="Nancucheo I."/>
            <person name="Dall'Agnol H."/>
            <person name="Johnson B."/>
            <person name="Oliveira R."/>
            <person name="Nunes G.L."/>
            <person name="Tzotzos G."/>
            <person name="Orellana S.C."/>
            <person name="Salim A.C."/>
            <person name="Araujo F.M."/>
        </authorList>
    </citation>
    <scope>NUCLEOTIDE SEQUENCE [LARGE SCALE GENOMIC DNA]</scope>
    <source>
        <strain evidence="9 11">SLC66</strain>
    </source>
</reference>
<dbReference type="PRINTS" id="PR01035">
    <property type="entry name" value="TCRTETA"/>
</dbReference>
<dbReference type="PANTHER" id="PTHR43414">
    <property type="entry name" value="MULTIDRUG RESISTANCE PROTEIN MDTG"/>
    <property type="match status" value="1"/>
</dbReference>
<evidence type="ECO:0000256" key="5">
    <source>
        <dbReference type="ARBA" id="ARBA00022989"/>
    </source>
</evidence>
<name>A0A161PXS3_9BACL</name>
<evidence type="ECO:0000313" key="12">
    <source>
        <dbReference type="Proteomes" id="UP000190229"/>
    </source>
</evidence>
<dbReference type="STRING" id="1765683.B2M26_09980"/>
<keyword evidence="2" id="KW-0813">Transport</keyword>
<feature type="transmembrane region" description="Helical" evidence="7">
    <location>
        <begin position="307"/>
        <end position="325"/>
    </location>
</feature>
<feature type="transmembrane region" description="Helical" evidence="7">
    <location>
        <begin position="7"/>
        <end position="30"/>
    </location>
</feature>
<feature type="transmembrane region" description="Helical" evidence="7">
    <location>
        <begin position="210"/>
        <end position="231"/>
    </location>
</feature>
<feature type="transmembrane region" description="Helical" evidence="7">
    <location>
        <begin position="100"/>
        <end position="121"/>
    </location>
</feature>
<dbReference type="InterPro" id="IPR011701">
    <property type="entry name" value="MFS"/>
</dbReference>
<feature type="transmembrane region" description="Helical" evidence="7">
    <location>
        <begin position="337"/>
        <end position="356"/>
    </location>
</feature>
<feature type="transmembrane region" description="Helical" evidence="7">
    <location>
        <begin position="133"/>
        <end position="159"/>
    </location>
</feature>
<evidence type="ECO:0000256" key="7">
    <source>
        <dbReference type="SAM" id="Phobius"/>
    </source>
</evidence>
<dbReference type="EMBL" id="LSUQ01000042">
    <property type="protein sequence ID" value="OAG93274.1"/>
    <property type="molecule type" value="Genomic_DNA"/>
</dbReference>
<feature type="transmembrane region" description="Helical" evidence="7">
    <location>
        <begin position="76"/>
        <end position="94"/>
    </location>
</feature>
<keyword evidence="6 7" id="KW-0472">Membrane</keyword>
<dbReference type="Proteomes" id="UP000190229">
    <property type="component" value="Unassembled WGS sequence"/>
</dbReference>
<dbReference type="InterPro" id="IPR001958">
    <property type="entry name" value="Tet-R_TetA/multi-R_MdtG-like"/>
</dbReference>
<dbReference type="Gene3D" id="1.20.1250.20">
    <property type="entry name" value="MFS general substrate transporter like domains"/>
    <property type="match status" value="2"/>
</dbReference>
<feature type="transmembrane region" description="Helical" evidence="7">
    <location>
        <begin position="251"/>
        <end position="268"/>
    </location>
</feature>
<evidence type="ECO:0000313" key="9">
    <source>
        <dbReference type="EMBL" id="OAG93274.1"/>
    </source>
</evidence>
<gene>
    <name evidence="9" type="ORF">AYW79_11425</name>
    <name evidence="10" type="ORF">B2M26_09980</name>
</gene>
<reference evidence="10 12" key="2">
    <citation type="submission" date="2017-02" db="EMBL/GenBank/DDBJ databases">
        <title>Draft genome of Acidibacillus ferrooxidans Huett2.</title>
        <authorList>
            <person name="Schopf S."/>
        </authorList>
    </citation>
    <scope>NUCLEOTIDE SEQUENCE [LARGE SCALE GENOMIC DNA]</scope>
    <source>
        <strain evidence="10 12">Huett2</strain>
    </source>
</reference>
<dbReference type="GO" id="GO:0022857">
    <property type="term" value="F:transmembrane transporter activity"/>
    <property type="evidence" value="ECO:0007669"/>
    <property type="project" value="InterPro"/>
</dbReference>
<proteinExistence type="predicted"/>
<dbReference type="PANTHER" id="PTHR43414:SF6">
    <property type="entry name" value="MULTIDRUG RESISTANCE PROTEIN MDTG"/>
    <property type="match status" value="1"/>
</dbReference>
<organism evidence="9 11">
    <name type="scientific">Ferroacidibacillus organovorans</name>
    <dbReference type="NCBI Taxonomy" id="1765683"/>
    <lineage>
        <taxon>Bacteria</taxon>
        <taxon>Bacillati</taxon>
        <taxon>Bacillota</taxon>
        <taxon>Bacilli</taxon>
        <taxon>Bacillales</taxon>
        <taxon>Alicyclobacillaceae</taxon>
        <taxon>Ferroacidibacillus</taxon>
    </lineage>
</organism>
<protein>
    <submittedName>
        <fullName evidence="9">MFS transporter</fullName>
    </submittedName>
</protein>
<dbReference type="RefSeq" id="WP_067565917.1">
    <property type="nucleotide sequence ID" value="NZ_LSUQ01000042.1"/>
</dbReference>
<evidence type="ECO:0000256" key="1">
    <source>
        <dbReference type="ARBA" id="ARBA00004651"/>
    </source>
</evidence>
<keyword evidence="4 7" id="KW-0812">Transmembrane</keyword>
<dbReference type="Proteomes" id="UP000077421">
    <property type="component" value="Unassembled WGS sequence"/>
</dbReference>
<evidence type="ECO:0000259" key="8">
    <source>
        <dbReference type="PROSITE" id="PS50850"/>
    </source>
</evidence>
<evidence type="ECO:0000256" key="6">
    <source>
        <dbReference type="ARBA" id="ARBA00023136"/>
    </source>
</evidence>
<feature type="transmembrane region" description="Helical" evidence="7">
    <location>
        <begin position="165"/>
        <end position="183"/>
    </location>
</feature>
<feature type="transmembrane region" description="Helical" evidence="7">
    <location>
        <begin position="280"/>
        <end position="301"/>
    </location>
</feature>
<keyword evidence="3" id="KW-1003">Cell membrane</keyword>
<dbReference type="InterPro" id="IPR036259">
    <property type="entry name" value="MFS_trans_sf"/>
</dbReference>
<dbReference type="EMBL" id="MWPS01000026">
    <property type="protein sequence ID" value="OPG15917.1"/>
    <property type="molecule type" value="Genomic_DNA"/>
</dbReference>
<keyword evidence="12" id="KW-1185">Reference proteome</keyword>
<evidence type="ECO:0000313" key="11">
    <source>
        <dbReference type="Proteomes" id="UP000077421"/>
    </source>
</evidence>
<feature type="transmembrane region" description="Helical" evidence="7">
    <location>
        <begin position="42"/>
        <end position="64"/>
    </location>
</feature>
<dbReference type="Pfam" id="PF07690">
    <property type="entry name" value="MFS_1"/>
    <property type="match status" value="1"/>
</dbReference>
<dbReference type="SUPFAM" id="SSF103473">
    <property type="entry name" value="MFS general substrate transporter"/>
    <property type="match status" value="1"/>
</dbReference>
<comment type="caution">
    <text evidence="9">The sequence shown here is derived from an EMBL/GenBank/DDBJ whole genome shotgun (WGS) entry which is preliminary data.</text>
</comment>
<keyword evidence="5 7" id="KW-1133">Transmembrane helix</keyword>
<comment type="subcellular location">
    <subcellularLocation>
        <location evidence="1">Cell membrane</location>
        <topology evidence="1">Multi-pass membrane protein</topology>
    </subcellularLocation>
</comment>
<evidence type="ECO:0000256" key="2">
    <source>
        <dbReference type="ARBA" id="ARBA00022448"/>
    </source>
</evidence>
<evidence type="ECO:0000256" key="3">
    <source>
        <dbReference type="ARBA" id="ARBA00022475"/>
    </source>
</evidence>
<dbReference type="AlphaFoldDB" id="A0A161PXS3"/>
<feature type="transmembrane region" description="Helical" evidence="7">
    <location>
        <begin position="362"/>
        <end position="385"/>
    </location>
</feature>
<accession>A0A161PXS3</accession>
<dbReference type="InterPro" id="IPR020846">
    <property type="entry name" value="MFS_dom"/>
</dbReference>